<name>A0A1G5K888_9FIRM</name>
<evidence type="ECO:0000256" key="2">
    <source>
        <dbReference type="ARBA" id="ARBA00022475"/>
    </source>
</evidence>
<keyword evidence="4 6" id="KW-1133">Transmembrane helix</keyword>
<feature type="transmembrane region" description="Helical" evidence="6">
    <location>
        <begin position="442"/>
        <end position="464"/>
    </location>
</feature>
<dbReference type="Pfam" id="PF03606">
    <property type="entry name" value="DcuC"/>
    <property type="match status" value="1"/>
</dbReference>
<feature type="transmembrane region" description="Helical" evidence="6">
    <location>
        <begin position="324"/>
        <end position="350"/>
    </location>
</feature>
<accession>A0A1G5K888</accession>
<feature type="transmembrane region" description="Helical" evidence="6">
    <location>
        <begin position="259"/>
        <end position="277"/>
    </location>
</feature>
<evidence type="ECO:0000313" key="7">
    <source>
        <dbReference type="EMBL" id="SCY96634.1"/>
    </source>
</evidence>
<dbReference type="PANTHER" id="PTHR43652:SF2">
    <property type="entry name" value="BASIC AMINO ACID ANTIPORTER YFCC-RELATED"/>
    <property type="match status" value="1"/>
</dbReference>
<feature type="transmembrane region" description="Helical" evidence="6">
    <location>
        <begin position="370"/>
        <end position="391"/>
    </location>
</feature>
<evidence type="ECO:0000256" key="1">
    <source>
        <dbReference type="ARBA" id="ARBA00004651"/>
    </source>
</evidence>
<dbReference type="EMBL" id="FMUS01000024">
    <property type="protein sequence ID" value="SCY96634.1"/>
    <property type="molecule type" value="Genomic_DNA"/>
</dbReference>
<keyword evidence="3 6" id="KW-0812">Transmembrane</keyword>
<sequence length="466" mass="50955">MTEIESSSKSKSVHVFALIFTLILLASFLTYLIPAGEFQRTIDSTTGQALVVPESYTIIESSPVAPWLIPIKFFNTLTTTRVAELIFFIFIIGGSFEIVIQSGCIAFLCRRMLVIFGNRSILIIPVFIMFFSILGFAMGLTTVSIVFVPLGIAIAHSLDFDTITGTAMVMLGANVGFAAGIYNPFTVGIAHTIAEIPMFTGAWIRWLLLVFLVVATSLYIIHMTKKSSPNNDIDKIEKEELWKDAIDLTDRDTVDFRQLLVLASFVFTLCIITLGVSNFKWRISEIAVSFLILGIVAGLLSGFGINRTCDIFISGSKKMIKGALVIGLASTMHTVLVQGRVLDTIAYTLIDSVNRLPAWGQLLGMFYSNAIMNLVITSGSTQAALVIPIMVPMADALDLSRQSVVLAYQLGDGLVNLVSPISTTLTGCLAVSGIKYDKWLKFYLPLIIIYMLIGTGFTIFASFIGY</sequence>
<keyword evidence="8" id="KW-1185">Reference proteome</keyword>
<dbReference type="AlphaFoldDB" id="A0A1G5K888"/>
<dbReference type="PANTHER" id="PTHR43652">
    <property type="entry name" value="BASIC AMINO ACID ANTIPORTER YFCC-RELATED"/>
    <property type="match status" value="1"/>
</dbReference>
<evidence type="ECO:0000256" key="4">
    <source>
        <dbReference type="ARBA" id="ARBA00022989"/>
    </source>
</evidence>
<keyword evidence="2" id="KW-1003">Cell membrane</keyword>
<evidence type="ECO:0000256" key="3">
    <source>
        <dbReference type="ARBA" id="ARBA00022692"/>
    </source>
</evidence>
<gene>
    <name evidence="7" type="ORF">SAMN03080606_03291</name>
</gene>
<dbReference type="InterPro" id="IPR051679">
    <property type="entry name" value="DASS-Related_Transporters"/>
</dbReference>
<feature type="transmembrane region" description="Helical" evidence="6">
    <location>
        <begin position="121"/>
        <end position="154"/>
    </location>
</feature>
<evidence type="ECO:0000256" key="5">
    <source>
        <dbReference type="ARBA" id="ARBA00023136"/>
    </source>
</evidence>
<reference evidence="7 8" key="1">
    <citation type="submission" date="2016-10" db="EMBL/GenBank/DDBJ databases">
        <authorList>
            <person name="de Groot N.N."/>
        </authorList>
    </citation>
    <scope>NUCLEOTIDE SEQUENCE [LARGE SCALE GENOMIC DNA]</scope>
    <source>
        <strain evidence="7 8">DSM 18978</strain>
    </source>
</reference>
<protein>
    <submittedName>
        <fullName evidence="7">Uncharacterized membrane protein YfcC, ion transporter superfamily</fullName>
    </submittedName>
</protein>
<proteinExistence type="predicted"/>
<comment type="subcellular location">
    <subcellularLocation>
        <location evidence="1">Cell membrane</location>
        <topology evidence="1">Multi-pass membrane protein</topology>
    </subcellularLocation>
</comment>
<feature type="transmembrane region" description="Helical" evidence="6">
    <location>
        <begin position="283"/>
        <end position="303"/>
    </location>
</feature>
<dbReference type="GO" id="GO:0005886">
    <property type="term" value="C:plasma membrane"/>
    <property type="evidence" value="ECO:0007669"/>
    <property type="project" value="UniProtKB-SubCell"/>
</dbReference>
<feature type="transmembrane region" description="Helical" evidence="6">
    <location>
        <begin position="12"/>
        <end position="33"/>
    </location>
</feature>
<dbReference type="Proteomes" id="UP000198636">
    <property type="component" value="Unassembled WGS sequence"/>
</dbReference>
<dbReference type="InterPro" id="IPR018385">
    <property type="entry name" value="C4_dicarb_anaerob_car-like"/>
</dbReference>
<dbReference type="STRING" id="1120976.SAMN03080606_03291"/>
<dbReference type="RefSeq" id="WP_176759072.1">
    <property type="nucleotide sequence ID" value="NZ_FMUS01000024.1"/>
</dbReference>
<organism evidence="7 8">
    <name type="scientific">Alkaliphilus peptidifermentans DSM 18978</name>
    <dbReference type="NCBI Taxonomy" id="1120976"/>
    <lineage>
        <taxon>Bacteria</taxon>
        <taxon>Bacillati</taxon>
        <taxon>Bacillota</taxon>
        <taxon>Clostridia</taxon>
        <taxon>Peptostreptococcales</taxon>
        <taxon>Natronincolaceae</taxon>
        <taxon>Alkaliphilus</taxon>
    </lineage>
</organism>
<evidence type="ECO:0000313" key="8">
    <source>
        <dbReference type="Proteomes" id="UP000198636"/>
    </source>
</evidence>
<keyword evidence="5 6" id="KW-0472">Membrane</keyword>
<feature type="transmembrane region" description="Helical" evidence="6">
    <location>
        <begin position="85"/>
        <end position="109"/>
    </location>
</feature>
<evidence type="ECO:0000256" key="6">
    <source>
        <dbReference type="SAM" id="Phobius"/>
    </source>
</evidence>
<feature type="transmembrane region" description="Helical" evidence="6">
    <location>
        <begin position="203"/>
        <end position="221"/>
    </location>
</feature>